<feature type="transmembrane region" description="Helical" evidence="2">
    <location>
        <begin position="112"/>
        <end position="129"/>
    </location>
</feature>
<protein>
    <submittedName>
        <fullName evidence="3">Uncharacterized protein</fullName>
    </submittedName>
</protein>
<evidence type="ECO:0000313" key="4">
    <source>
        <dbReference type="Proteomes" id="UP000601435"/>
    </source>
</evidence>
<proteinExistence type="predicted"/>
<dbReference type="EMBL" id="CAJNJA010028994">
    <property type="protein sequence ID" value="CAE7616339.1"/>
    <property type="molecule type" value="Genomic_DNA"/>
</dbReference>
<keyword evidence="2" id="KW-1133">Transmembrane helix</keyword>
<evidence type="ECO:0000256" key="1">
    <source>
        <dbReference type="SAM" id="MobiDB-lite"/>
    </source>
</evidence>
<dbReference type="OrthoDB" id="419955at2759"/>
<feature type="non-terminal residue" evidence="3">
    <location>
        <position position="1"/>
    </location>
</feature>
<keyword evidence="2" id="KW-0812">Transmembrane</keyword>
<keyword evidence="2" id="KW-0472">Membrane</keyword>
<feature type="compositionally biased region" description="Basic and acidic residues" evidence="1">
    <location>
        <begin position="337"/>
        <end position="347"/>
    </location>
</feature>
<feature type="transmembrane region" description="Helical" evidence="2">
    <location>
        <begin position="159"/>
        <end position="176"/>
    </location>
</feature>
<reference evidence="3" key="1">
    <citation type="submission" date="2021-02" db="EMBL/GenBank/DDBJ databases">
        <authorList>
            <person name="Dougan E. K."/>
            <person name="Rhodes N."/>
            <person name="Thang M."/>
            <person name="Chan C."/>
        </authorList>
    </citation>
    <scope>NUCLEOTIDE SEQUENCE</scope>
</reference>
<evidence type="ECO:0000256" key="2">
    <source>
        <dbReference type="SAM" id="Phobius"/>
    </source>
</evidence>
<gene>
    <name evidence="3" type="ORF">SNEC2469_LOCUS17499</name>
</gene>
<feature type="region of interest" description="Disordered" evidence="1">
    <location>
        <begin position="337"/>
        <end position="374"/>
    </location>
</feature>
<feature type="transmembrane region" description="Helical" evidence="2">
    <location>
        <begin position="182"/>
        <end position="203"/>
    </location>
</feature>
<organism evidence="3 4">
    <name type="scientific">Symbiodinium necroappetens</name>
    <dbReference type="NCBI Taxonomy" id="1628268"/>
    <lineage>
        <taxon>Eukaryota</taxon>
        <taxon>Sar</taxon>
        <taxon>Alveolata</taxon>
        <taxon>Dinophyceae</taxon>
        <taxon>Suessiales</taxon>
        <taxon>Symbiodiniaceae</taxon>
        <taxon>Symbiodinium</taxon>
    </lineage>
</organism>
<comment type="caution">
    <text evidence="3">The sequence shown here is derived from an EMBL/GenBank/DDBJ whole genome shotgun (WGS) entry which is preliminary data.</text>
</comment>
<keyword evidence="4" id="KW-1185">Reference proteome</keyword>
<feature type="non-terminal residue" evidence="3">
    <location>
        <position position="504"/>
    </location>
</feature>
<evidence type="ECO:0000313" key="3">
    <source>
        <dbReference type="EMBL" id="CAE7616339.1"/>
    </source>
</evidence>
<feature type="transmembrane region" description="Helical" evidence="2">
    <location>
        <begin position="50"/>
        <end position="70"/>
    </location>
</feature>
<accession>A0A812VDI2</accession>
<dbReference type="Proteomes" id="UP000601435">
    <property type="component" value="Unassembled WGS sequence"/>
</dbReference>
<name>A0A812VDI2_9DINO</name>
<feature type="transmembrane region" description="Helical" evidence="2">
    <location>
        <begin position="82"/>
        <end position="100"/>
    </location>
</feature>
<dbReference type="AlphaFoldDB" id="A0A812VDI2"/>
<sequence>VVHRRYIHDLVSRFRKCICNMIFCESHSRVKLSQALGEKINGMRISMAHAYLNVLAFMVLLLVIVSQRVVLLDVSSAVTYTFRWHLVFMLAVSTAHLIHPTWMLKTPMTCDFWYLLVMASVMAVALVPDPGAPDYMLFTDTACLAVLYRVPTLLLPSRLWLVFCANLGYAICSIANGPGHFVVVEFLLLLITTTSFIGLRSLLKKRAEQDFRNAEATTELRVATALLKLICDAVIELDGSLRLCHHSPELAAILLRDRPGFSFEGTKFQDLVATSWEAREAALQLNRGDEAEEPIAQSFHTRLVDSCSSKFRTEVFHVKYCKPDGQTSHLVGLRDFTDQSSLRREPPAEVPVRDNSSNALVRDNSAPDFSSRGSATEEMSNMVLLSLDVEHMSVEAASAPATSLVGMDLVTLFPGPGAELLRDVWSKETCRFQAASSTPGRQELPPRVFTFVKMVVQWRSEIVDHIDGCVEAIRTDKGPIKLLMRCRGSLLTSSSSIRSSSLAQ</sequence>